<evidence type="ECO:0000313" key="3">
    <source>
        <dbReference type="Proteomes" id="UP000005631"/>
    </source>
</evidence>
<proteinExistence type="predicted"/>
<dbReference type="AlphaFoldDB" id="G8R590"/>
<dbReference type="Proteomes" id="UP000005631">
    <property type="component" value="Chromosome"/>
</dbReference>
<name>G8R590_OWEHD</name>
<reference evidence="2 3" key="1">
    <citation type="journal article" date="2012" name="Stand. Genomic Sci.">
        <title>Genome sequence of the orange-pigmented seawater bacterium Owenweeksia hongkongensis type strain (UST20020801(T)).</title>
        <authorList>
            <person name="Riedel T."/>
            <person name="Held B."/>
            <person name="Nolan M."/>
            <person name="Lucas S."/>
            <person name="Lapidus A."/>
            <person name="Tice H."/>
            <person name="Del Rio T.G."/>
            <person name="Cheng J.F."/>
            <person name="Han C."/>
            <person name="Tapia R."/>
            <person name="Goodwin L.A."/>
            <person name="Pitluck S."/>
            <person name="Liolios K."/>
            <person name="Mavromatis K."/>
            <person name="Pagani I."/>
            <person name="Ivanova N."/>
            <person name="Mikhailova N."/>
            <person name="Pati A."/>
            <person name="Chen A."/>
            <person name="Palaniappan K."/>
            <person name="Rohde M."/>
            <person name="Tindall B.J."/>
            <person name="Detter J.C."/>
            <person name="Goker M."/>
            <person name="Woyke T."/>
            <person name="Bristow J."/>
            <person name="Eisen J.A."/>
            <person name="Markowitz V."/>
            <person name="Hugenholtz P."/>
            <person name="Klenk H.P."/>
            <person name="Kyrpides N.C."/>
        </authorList>
    </citation>
    <scope>NUCLEOTIDE SEQUENCE</scope>
    <source>
        <strain evidence="3">DSM 17368 / JCM 12287 / NRRL B-23963</strain>
    </source>
</reference>
<keyword evidence="3" id="KW-1185">Reference proteome</keyword>
<keyword evidence="1" id="KW-1133">Transmembrane helix</keyword>
<feature type="transmembrane region" description="Helical" evidence="1">
    <location>
        <begin position="20"/>
        <end position="37"/>
    </location>
</feature>
<evidence type="ECO:0000313" key="2">
    <source>
        <dbReference type="EMBL" id="AEV32135.1"/>
    </source>
</evidence>
<gene>
    <name evidence="2" type="ordered locus">Oweho_1130</name>
</gene>
<sequence length="179" mass="20424">MKSTNQINYSLGTTFSGSPFWFGILLLAVAVIAFLNLEILFIRYLISAVLVIPAIGLLLSIQEMVIDGGNQCLNTFFKFGPIKIKLNQRDLKGCDKVILELFTENQTMNMKSISTSVRTRSYDIYAEGETHKTLLVEITDYQKAKQFGKEVSNILQIPFEDSYQNVRETAKKIRSRRKR</sequence>
<keyword evidence="1" id="KW-0472">Membrane</keyword>
<protein>
    <submittedName>
        <fullName evidence="2">Uncharacterized protein</fullName>
    </submittedName>
</protein>
<dbReference type="HOGENOM" id="CLU_1502051_0_0_10"/>
<keyword evidence="1" id="KW-0812">Transmembrane</keyword>
<evidence type="ECO:0000256" key="1">
    <source>
        <dbReference type="SAM" id="Phobius"/>
    </source>
</evidence>
<dbReference type="STRING" id="926562.Oweho_1130"/>
<accession>G8R590</accession>
<dbReference type="RefSeq" id="WP_014201495.1">
    <property type="nucleotide sequence ID" value="NC_016599.1"/>
</dbReference>
<dbReference type="KEGG" id="oho:Oweho_1130"/>
<organism evidence="2 3">
    <name type="scientific">Owenweeksia hongkongensis (strain DSM 17368 / CIP 108786 / JCM 12287 / NRRL B-23963 / UST20020801)</name>
    <dbReference type="NCBI Taxonomy" id="926562"/>
    <lineage>
        <taxon>Bacteria</taxon>
        <taxon>Pseudomonadati</taxon>
        <taxon>Bacteroidota</taxon>
        <taxon>Flavobacteriia</taxon>
        <taxon>Flavobacteriales</taxon>
        <taxon>Owenweeksiaceae</taxon>
        <taxon>Owenweeksia</taxon>
    </lineage>
</organism>
<feature type="transmembrane region" description="Helical" evidence="1">
    <location>
        <begin position="44"/>
        <end position="61"/>
    </location>
</feature>
<dbReference type="EMBL" id="CP003156">
    <property type="protein sequence ID" value="AEV32135.1"/>
    <property type="molecule type" value="Genomic_DNA"/>
</dbReference>